<proteinExistence type="predicted"/>
<organism evidence="1 2">
    <name type="scientific">Potamilus streckersoni</name>
    <dbReference type="NCBI Taxonomy" id="2493646"/>
    <lineage>
        <taxon>Eukaryota</taxon>
        <taxon>Metazoa</taxon>
        <taxon>Spiralia</taxon>
        <taxon>Lophotrochozoa</taxon>
        <taxon>Mollusca</taxon>
        <taxon>Bivalvia</taxon>
        <taxon>Autobranchia</taxon>
        <taxon>Heteroconchia</taxon>
        <taxon>Palaeoheterodonta</taxon>
        <taxon>Unionida</taxon>
        <taxon>Unionoidea</taxon>
        <taxon>Unionidae</taxon>
        <taxon>Ambleminae</taxon>
        <taxon>Lampsilini</taxon>
        <taxon>Potamilus</taxon>
    </lineage>
</organism>
<evidence type="ECO:0000313" key="2">
    <source>
        <dbReference type="Proteomes" id="UP001195483"/>
    </source>
</evidence>
<dbReference type="AlphaFoldDB" id="A0AAE0T0K9"/>
<gene>
    <name evidence="1" type="ORF">CHS0354_033541</name>
</gene>
<sequence length="74" mass="8361">MVQDRLMDGWVGLSQNGRDTKELIAGQVVKLSQRSTKSIDSCTGYYPIRAWYKKELIAGQLVMLSERGTKLIDI</sequence>
<dbReference type="Proteomes" id="UP001195483">
    <property type="component" value="Unassembled WGS sequence"/>
</dbReference>
<reference evidence="1" key="1">
    <citation type="journal article" date="2021" name="Genome Biol. Evol.">
        <title>A High-Quality Reference Genome for a Parasitic Bivalve with Doubly Uniparental Inheritance (Bivalvia: Unionida).</title>
        <authorList>
            <person name="Smith C.H."/>
        </authorList>
    </citation>
    <scope>NUCLEOTIDE SEQUENCE</scope>
    <source>
        <strain evidence="1">CHS0354</strain>
    </source>
</reference>
<evidence type="ECO:0000313" key="1">
    <source>
        <dbReference type="EMBL" id="KAK3601421.1"/>
    </source>
</evidence>
<keyword evidence="2" id="KW-1185">Reference proteome</keyword>
<dbReference type="EMBL" id="JAEAOA010001967">
    <property type="protein sequence ID" value="KAK3601421.1"/>
    <property type="molecule type" value="Genomic_DNA"/>
</dbReference>
<protein>
    <submittedName>
        <fullName evidence="1">Uncharacterized protein</fullName>
    </submittedName>
</protein>
<reference evidence="1" key="3">
    <citation type="submission" date="2023-05" db="EMBL/GenBank/DDBJ databases">
        <authorList>
            <person name="Smith C.H."/>
        </authorList>
    </citation>
    <scope>NUCLEOTIDE SEQUENCE</scope>
    <source>
        <strain evidence="1">CHS0354</strain>
        <tissue evidence="1">Mantle</tissue>
    </source>
</reference>
<name>A0AAE0T0K9_9BIVA</name>
<comment type="caution">
    <text evidence="1">The sequence shown here is derived from an EMBL/GenBank/DDBJ whole genome shotgun (WGS) entry which is preliminary data.</text>
</comment>
<reference evidence="1" key="2">
    <citation type="journal article" date="2021" name="Genome Biol. Evol.">
        <title>Developing a high-quality reference genome for a parasitic bivalve with doubly uniparental inheritance (Bivalvia: Unionida).</title>
        <authorList>
            <person name="Smith C.H."/>
        </authorList>
    </citation>
    <scope>NUCLEOTIDE SEQUENCE</scope>
    <source>
        <strain evidence="1">CHS0354</strain>
        <tissue evidence="1">Mantle</tissue>
    </source>
</reference>
<accession>A0AAE0T0K9</accession>